<name>A0A0C9XAQ3_9AGAR</name>
<feature type="region of interest" description="Disordered" evidence="1">
    <location>
        <begin position="534"/>
        <end position="577"/>
    </location>
</feature>
<feature type="signal peptide" evidence="2">
    <location>
        <begin position="1"/>
        <end position="26"/>
    </location>
</feature>
<sequence length="680" mass="74847">MSISIISLPLPLVLLVHLHILEYPHANKPEYDHNIFNPRVRGLRDRMKLMEDICYFLVGKLEGGRDSAKTILPTYPCLQPSETVAFRTSLSKYFETLRHHSLYPSLKTSLGASGGKAKAKELINEAESLAAAWWWRDVVVRKSLLEECSGEKFQRLLLSVSTHVLLRGSSIIPPERMSALFRSQPSIYTDLLAKCQSTRQLWFRNASLLMRRQGELQSLRHNLSSHVGEGTSRYDSLTTQKLVSLSDSKFNDLANSSWSGEEGVKVLHAFIKMAGLKLMTPCTQLSSDSIQLTSLSKNDRMTPPPPLPIAAAHHPSNLRKLRKPIFNNAKTKGAERTAQAQLTLSDSLNAEKNMYSALAEALIKVKKVSESLAQQMAVLPSVEDRPGPKLDLWTPGIEIQESFNLNTEPTTRLLSSFGLDISDPKGSIEDRMDDLREGVLPPYPPVPDMTAPRLPATDSQPNVPSTSASVQSVGLFGSPPGGGLLTSTPPASVKPPSAYLQSGKISVRFSLARTRRPTLFQNMMNDEVDWIVNGTQDDSTEEPSSEMQTPKRKQPVNRIWTAGSAKPKSTAKKGTPRDSFPMAALLIEPAMSLPSLLTSSLLHGDDDEDLNAMTPTFARRDSAASWLGDDDGVDEGDGDDPPSMTLRDILLHADTSHFDLLDAEGDEDSMLGNDGSFEWN</sequence>
<dbReference type="HOGENOM" id="CLU_369649_0_0_1"/>
<accession>A0A0C9XAQ3</accession>
<dbReference type="AlphaFoldDB" id="A0A0C9XAQ3"/>
<protein>
    <recommendedName>
        <fullName evidence="5">HAUS augmin-like complex subunit 6 N-terminal domain-containing protein</fullName>
    </recommendedName>
</protein>
<feature type="region of interest" description="Disordered" evidence="1">
    <location>
        <begin position="623"/>
        <end position="644"/>
    </location>
</feature>
<dbReference type="Proteomes" id="UP000054477">
    <property type="component" value="Unassembled WGS sequence"/>
</dbReference>
<evidence type="ECO:0000313" key="3">
    <source>
        <dbReference type="EMBL" id="KIK01986.1"/>
    </source>
</evidence>
<keyword evidence="4" id="KW-1185">Reference proteome</keyword>
<evidence type="ECO:0008006" key="5">
    <source>
        <dbReference type="Google" id="ProtNLM"/>
    </source>
</evidence>
<proteinExistence type="predicted"/>
<reference evidence="3 4" key="1">
    <citation type="submission" date="2014-04" db="EMBL/GenBank/DDBJ databases">
        <authorList>
            <consortium name="DOE Joint Genome Institute"/>
            <person name="Kuo A."/>
            <person name="Kohler A."/>
            <person name="Nagy L.G."/>
            <person name="Floudas D."/>
            <person name="Copeland A."/>
            <person name="Barry K.W."/>
            <person name="Cichocki N."/>
            <person name="Veneault-Fourrey C."/>
            <person name="LaButti K."/>
            <person name="Lindquist E.A."/>
            <person name="Lipzen A."/>
            <person name="Lundell T."/>
            <person name="Morin E."/>
            <person name="Murat C."/>
            <person name="Sun H."/>
            <person name="Tunlid A."/>
            <person name="Henrissat B."/>
            <person name="Grigoriev I.V."/>
            <person name="Hibbett D.S."/>
            <person name="Martin F."/>
            <person name="Nordberg H.P."/>
            <person name="Cantor M.N."/>
            <person name="Hua S.X."/>
        </authorList>
    </citation>
    <scope>NUCLEOTIDE SEQUENCE [LARGE SCALE GENOMIC DNA]</scope>
    <source>
        <strain evidence="3 4">LaAM-08-1</strain>
    </source>
</reference>
<feature type="compositionally biased region" description="Acidic residues" evidence="1">
    <location>
        <begin position="628"/>
        <end position="640"/>
    </location>
</feature>
<evidence type="ECO:0000256" key="2">
    <source>
        <dbReference type="SAM" id="SignalP"/>
    </source>
</evidence>
<keyword evidence="2" id="KW-0732">Signal</keyword>
<evidence type="ECO:0000256" key="1">
    <source>
        <dbReference type="SAM" id="MobiDB-lite"/>
    </source>
</evidence>
<dbReference type="OrthoDB" id="5575722at2759"/>
<reference evidence="4" key="2">
    <citation type="submission" date="2015-01" db="EMBL/GenBank/DDBJ databases">
        <title>Evolutionary Origins and Diversification of the Mycorrhizal Mutualists.</title>
        <authorList>
            <consortium name="DOE Joint Genome Institute"/>
            <consortium name="Mycorrhizal Genomics Consortium"/>
            <person name="Kohler A."/>
            <person name="Kuo A."/>
            <person name="Nagy L.G."/>
            <person name="Floudas D."/>
            <person name="Copeland A."/>
            <person name="Barry K.W."/>
            <person name="Cichocki N."/>
            <person name="Veneault-Fourrey C."/>
            <person name="LaButti K."/>
            <person name="Lindquist E.A."/>
            <person name="Lipzen A."/>
            <person name="Lundell T."/>
            <person name="Morin E."/>
            <person name="Murat C."/>
            <person name="Riley R."/>
            <person name="Ohm R."/>
            <person name="Sun H."/>
            <person name="Tunlid A."/>
            <person name="Henrissat B."/>
            <person name="Grigoriev I.V."/>
            <person name="Hibbett D.S."/>
            <person name="Martin F."/>
        </authorList>
    </citation>
    <scope>NUCLEOTIDE SEQUENCE [LARGE SCALE GENOMIC DNA]</scope>
    <source>
        <strain evidence="4">LaAM-08-1</strain>
    </source>
</reference>
<feature type="chain" id="PRO_5002205772" description="HAUS augmin-like complex subunit 6 N-terminal domain-containing protein" evidence="2">
    <location>
        <begin position="27"/>
        <end position="680"/>
    </location>
</feature>
<organism evidence="3 4">
    <name type="scientific">Laccaria amethystina LaAM-08-1</name>
    <dbReference type="NCBI Taxonomy" id="1095629"/>
    <lineage>
        <taxon>Eukaryota</taxon>
        <taxon>Fungi</taxon>
        <taxon>Dikarya</taxon>
        <taxon>Basidiomycota</taxon>
        <taxon>Agaricomycotina</taxon>
        <taxon>Agaricomycetes</taxon>
        <taxon>Agaricomycetidae</taxon>
        <taxon>Agaricales</taxon>
        <taxon>Agaricineae</taxon>
        <taxon>Hydnangiaceae</taxon>
        <taxon>Laccaria</taxon>
    </lineage>
</organism>
<gene>
    <name evidence="3" type="ORF">K443DRAFT_97736</name>
</gene>
<evidence type="ECO:0000313" key="4">
    <source>
        <dbReference type="Proteomes" id="UP000054477"/>
    </source>
</evidence>
<dbReference type="EMBL" id="KN838599">
    <property type="protein sequence ID" value="KIK01986.1"/>
    <property type="molecule type" value="Genomic_DNA"/>
</dbReference>